<evidence type="ECO:0000313" key="5">
    <source>
        <dbReference type="EMBL" id="SBW02865.1"/>
    </source>
</evidence>
<dbReference type="EMBL" id="FLUO01000001">
    <property type="protein sequence ID" value="SBW02865.1"/>
    <property type="molecule type" value="Genomic_DNA"/>
</dbReference>
<dbReference type="InterPro" id="IPR015813">
    <property type="entry name" value="Pyrv/PenolPyrv_kinase-like_dom"/>
</dbReference>
<dbReference type="GO" id="GO:0016832">
    <property type="term" value="F:aldehyde-lyase activity"/>
    <property type="evidence" value="ECO:0007669"/>
    <property type="project" value="TreeGrafter"/>
</dbReference>
<dbReference type="SUPFAM" id="SSF51621">
    <property type="entry name" value="Phosphoenolpyruvate/pyruvate domain"/>
    <property type="match status" value="1"/>
</dbReference>
<accession>A0A212JU79</accession>
<organism evidence="5">
    <name type="scientific">uncultured Alphaproteobacteria bacterium</name>
    <dbReference type="NCBI Taxonomy" id="91750"/>
    <lineage>
        <taxon>Bacteria</taxon>
        <taxon>Pseudomonadati</taxon>
        <taxon>Pseudomonadota</taxon>
        <taxon>Alphaproteobacteria</taxon>
        <taxon>environmental samples</taxon>
    </lineage>
</organism>
<dbReference type="GO" id="GO:0005737">
    <property type="term" value="C:cytoplasm"/>
    <property type="evidence" value="ECO:0007669"/>
    <property type="project" value="TreeGrafter"/>
</dbReference>
<dbReference type="PANTHER" id="PTHR30502:SF0">
    <property type="entry name" value="PHOSPHOENOLPYRUVATE CARBOXYLASE FAMILY PROTEIN"/>
    <property type="match status" value="1"/>
</dbReference>
<proteinExistence type="inferred from homology"/>
<comment type="similarity">
    <text evidence="1">Belongs to the HpcH/HpaI aldolase family.</text>
</comment>
<dbReference type="PANTHER" id="PTHR30502">
    <property type="entry name" value="2-KETO-3-DEOXY-L-RHAMNONATE ALDOLASE"/>
    <property type="match status" value="1"/>
</dbReference>
<dbReference type="GO" id="GO:0046872">
    <property type="term" value="F:metal ion binding"/>
    <property type="evidence" value="ECO:0007669"/>
    <property type="project" value="UniProtKB-KW"/>
</dbReference>
<keyword evidence="3" id="KW-0456">Lyase</keyword>
<dbReference type="Gene3D" id="3.20.20.60">
    <property type="entry name" value="Phosphoenolpyruvate-binding domains"/>
    <property type="match status" value="1"/>
</dbReference>
<gene>
    <name evidence="5" type="ORF">KL86APRO_11651</name>
</gene>
<evidence type="ECO:0000256" key="3">
    <source>
        <dbReference type="ARBA" id="ARBA00023239"/>
    </source>
</evidence>
<evidence type="ECO:0000256" key="2">
    <source>
        <dbReference type="ARBA" id="ARBA00022723"/>
    </source>
</evidence>
<dbReference type="AlphaFoldDB" id="A0A212JU79"/>
<evidence type="ECO:0000259" key="4">
    <source>
        <dbReference type="Pfam" id="PF03328"/>
    </source>
</evidence>
<dbReference type="InterPro" id="IPR050251">
    <property type="entry name" value="HpcH-HpaI_aldolase"/>
</dbReference>
<reference evidence="5" key="1">
    <citation type="submission" date="2016-04" db="EMBL/GenBank/DDBJ databases">
        <authorList>
            <person name="Evans L.H."/>
            <person name="Alamgir A."/>
            <person name="Owens N."/>
            <person name="Weber N.D."/>
            <person name="Virtaneva K."/>
            <person name="Barbian K."/>
            <person name="Babar A."/>
            <person name="Rosenke K."/>
        </authorList>
    </citation>
    <scope>NUCLEOTIDE SEQUENCE</scope>
    <source>
        <strain evidence="5">86</strain>
    </source>
</reference>
<dbReference type="InterPro" id="IPR005000">
    <property type="entry name" value="Aldolase/citrate-lyase_domain"/>
</dbReference>
<protein>
    <submittedName>
        <fullName evidence="5">Putative 4-hydroxy-2-oxo-heptane-1,7-dioate aldolase</fullName>
    </submittedName>
</protein>
<keyword evidence="2" id="KW-0479">Metal-binding</keyword>
<dbReference type="InterPro" id="IPR040442">
    <property type="entry name" value="Pyrv_kinase-like_dom_sf"/>
</dbReference>
<evidence type="ECO:0000256" key="1">
    <source>
        <dbReference type="ARBA" id="ARBA00005568"/>
    </source>
</evidence>
<dbReference type="Pfam" id="PF03328">
    <property type="entry name" value="HpcH_HpaI"/>
    <property type="match status" value="1"/>
</dbReference>
<sequence>MHNPMRTLLSAKTTLFGSTLMLGSARSAEIMARCGFDFLMVDMQHGPFDKATATDAIRALVPGPTTAIARVAENSPGAINDLLDAGAMGIVVPMVNSPEEAQAAVAAAFYPPKGVRSRGGSATAIHGDDYHAWANDEILLVVMLETARAVDRADEILAVPGVDMCLVGTSDLSLDIGCARDDDAIGEALARVAAAANRHGVGLGIGIGAVADTAKWQRFDPALYLISHDHGLLKTAGHHLADDLRRAVGR</sequence>
<feature type="domain" description="HpcH/HpaI aldolase/citrate lyase" evidence="4">
    <location>
        <begin position="24"/>
        <end position="201"/>
    </location>
</feature>
<name>A0A212JU79_9PROT</name>